<feature type="domain" description="Peptidoglycan binding-like" evidence="2">
    <location>
        <begin position="66"/>
        <end position="111"/>
    </location>
</feature>
<sequence length="538" mass="55820">MFSKSLKTTLAAALLVSTTTAPAFSDNLGAAIVGGLIGGAILNEASKNKKRTVYTTTNSVTRQQNRDVQSSLNYFGFPAGTPDGVLGSRSRSAISQYQVFMGFPATGRLSPYERDFLVSSYSRAQIGGPQVIKAMQGPQGVRGLLHTWRDEATGSRSAGGYGTGYGGVPVEVSQAIDEIASSTEPSAEQLMQRSGFMQLADLNNDGKNDYILDTSVSGSSFWCGTSHCTVMVFASMPQGYRRIDFQARGVTPASFSCHQSNCSLIEPGSTTMAAAPAPAPVPAPAPQTTAPQTTMAAAPLGGIQPFAMAGDSKPAASLASHCSKVSLLTNSNGGFVTMATLRDPDLALSEQFCLTRTYAIGAGEDMVAKVQGLNSAQVDAQCDAFGPALAPFIAKLEGATAAEVTGEVQKFVLQSNMSLPQLNNTARICLFSGYRRDKMEVALGSALLMVGIGQAPYAELVGHHLSQGFGVTKSASRAQDWYALSVNALEAGAEPVFAPGQPERVGLIKAASAGLNGGAMTMPAGGSASGLPSFSLDN</sequence>
<dbReference type="STRING" id="53501.SAMN04488043_1123"/>
<dbReference type="InterPro" id="IPR036366">
    <property type="entry name" value="PGBDSf"/>
</dbReference>
<gene>
    <name evidence="3" type="ORF">TG4357_00948</name>
</gene>
<dbReference type="SUPFAM" id="SSF47090">
    <property type="entry name" value="PGBD-like"/>
    <property type="match status" value="1"/>
</dbReference>
<dbReference type="OrthoDB" id="7444491at2"/>
<dbReference type="InterPro" id="IPR002477">
    <property type="entry name" value="Peptidoglycan-bd-like"/>
</dbReference>
<feature type="signal peptide" evidence="1">
    <location>
        <begin position="1"/>
        <end position="23"/>
    </location>
</feature>
<evidence type="ECO:0000256" key="1">
    <source>
        <dbReference type="SAM" id="SignalP"/>
    </source>
</evidence>
<protein>
    <submittedName>
        <fullName evidence="3">His-Xaa-Ser repeat protein HxsA</fullName>
    </submittedName>
</protein>
<dbReference type="InterPro" id="IPR036365">
    <property type="entry name" value="PGBD-like_sf"/>
</dbReference>
<feature type="chain" id="PRO_5006015621" evidence="1">
    <location>
        <begin position="24"/>
        <end position="538"/>
    </location>
</feature>
<keyword evidence="1" id="KW-0732">Signal</keyword>
<keyword evidence="4" id="KW-1185">Reference proteome</keyword>
<accession>A0A0N7LUM1</accession>
<dbReference type="Pfam" id="PF01471">
    <property type="entry name" value="PG_binding_1"/>
    <property type="match status" value="1"/>
</dbReference>
<dbReference type="Gene3D" id="1.10.101.10">
    <property type="entry name" value="PGBD-like superfamily/PGBD"/>
    <property type="match status" value="1"/>
</dbReference>
<evidence type="ECO:0000259" key="2">
    <source>
        <dbReference type="Pfam" id="PF01471"/>
    </source>
</evidence>
<reference evidence="3 4" key="1">
    <citation type="submission" date="2015-09" db="EMBL/GenBank/DDBJ databases">
        <authorList>
            <consortium name="Swine Surveillance"/>
        </authorList>
    </citation>
    <scope>NUCLEOTIDE SEQUENCE [LARGE SCALE GENOMIC DNA]</scope>
    <source>
        <strain evidence="3 4">CECT 4357</strain>
    </source>
</reference>
<evidence type="ECO:0000313" key="4">
    <source>
        <dbReference type="Proteomes" id="UP000051587"/>
    </source>
</evidence>
<organism evidence="3 4">
    <name type="scientific">Thalassovita gelatinovora</name>
    <name type="common">Thalassobius gelatinovorus</name>
    <dbReference type="NCBI Taxonomy" id="53501"/>
    <lineage>
        <taxon>Bacteria</taxon>
        <taxon>Pseudomonadati</taxon>
        <taxon>Pseudomonadota</taxon>
        <taxon>Alphaproteobacteria</taxon>
        <taxon>Rhodobacterales</taxon>
        <taxon>Roseobacteraceae</taxon>
        <taxon>Thalassovita</taxon>
    </lineage>
</organism>
<dbReference type="Proteomes" id="UP000051587">
    <property type="component" value="Unassembled WGS sequence"/>
</dbReference>
<evidence type="ECO:0000313" key="3">
    <source>
        <dbReference type="EMBL" id="CUH63882.1"/>
    </source>
</evidence>
<dbReference type="EMBL" id="CYSA01000010">
    <property type="protein sequence ID" value="CUH63882.1"/>
    <property type="molecule type" value="Genomic_DNA"/>
</dbReference>
<dbReference type="AlphaFoldDB" id="A0A0N7LUM1"/>
<name>A0A0N7LUM1_THAGE</name>
<proteinExistence type="predicted"/>
<dbReference type="RefSeq" id="WP_058261738.1">
    <property type="nucleotide sequence ID" value="NZ_CP051181.1"/>
</dbReference>